<dbReference type="PANTHER" id="PTHR12276">
    <property type="entry name" value="EPSIN/ENT-RELATED"/>
    <property type="match status" value="1"/>
</dbReference>
<feature type="coiled-coil region" evidence="5">
    <location>
        <begin position="138"/>
        <end position="165"/>
    </location>
</feature>
<evidence type="ECO:0000256" key="1">
    <source>
        <dbReference type="ARBA" id="ARBA00004132"/>
    </source>
</evidence>
<proteinExistence type="predicted"/>
<evidence type="ECO:0000256" key="5">
    <source>
        <dbReference type="SAM" id="Coils"/>
    </source>
</evidence>
<gene>
    <name evidence="7" type="ORF">G2W53_032287</name>
</gene>
<protein>
    <submittedName>
        <fullName evidence="7">Clathrin interactor 1</fullName>
    </submittedName>
</protein>
<sequence>MGSPLLHEIKKQASCFFKDKIRTARLILTDVTPVQLMTEEVTNENLWPPDTRAIGVISRAAFEVDDYWRIVEILHQRLEKFDKRNWRGSYKALILLEHLLTHGPLRVSEEFHCDENVIKEIGQLQYIDEKGFNWGLSVKKLSERILKLLKNNDFLREERARARELSRGIQGFGSFGKQTCAMDGSLNALPSKKYGRCNSHYDYHHHQSKGLEGNRQEEQVEKVMESKLLKQEKNSNLEDGFNFEENHPFLDQESFTSASLLSM</sequence>
<dbReference type="PANTHER" id="PTHR12276:SF113">
    <property type="entry name" value="ENTH_VHS FAMILY PROTEIN"/>
    <property type="match status" value="1"/>
</dbReference>
<name>A0A834WA55_9FABA</name>
<dbReference type="GO" id="GO:0030125">
    <property type="term" value="C:clathrin vesicle coat"/>
    <property type="evidence" value="ECO:0007669"/>
    <property type="project" value="TreeGrafter"/>
</dbReference>
<dbReference type="GO" id="GO:0006897">
    <property type="term" value="P:endocytosis"/>
    <property type="evidence" value="ECO:0007669"/>
    <property type="project" value="TreeGrafter"/>
</dbReference>
<evidence type="ECO:0000256" key="2">
    <source>
        <dbReference type="ARBA" id="ARBA00004555"/>
    </source>
</evidence>
<keyword evidence="4" id="KW-0968">Cytoplasmic vesicle</keyword>
<dbReference type="GO" id="GO:0005543">
    <property type="term" value="F:phospholipid binding"/>
    <property type="evidence" value="ECO:0007669"/>
    <property type="project" value="TreeGrafter"/>
</dbReference>
<keyword evidence="3" id="KW-0333">Golgi apparatus</keyword>
<dbReference type="GO" id="GO:0005768">
    <property type="term" value="C:endosome"/>
    <property type="evidence" value="ECO:0007669"/>
    <property type="project" value="TreeGrafter"/>
</dbReference>
<dbReference type="Gene3D" id="1.25.40.90">
    <property type="match status" value="1"/>
</dbReference>
<comment type="caution">
    <text evidence="7">The sequence shown here is derived from an EMBL/GenBank/DDBJ whole genome shotgun (WGS) entry which is preliminary data.</text>
</comment>
<evidence type="ECO:0000256" key="3">
    <source>
        <dbReference type="ARBA" id="ARBA00023034"/>
    </source>
</evidence>
<evidence type="ECO:0000313" key="7">
    <source>
        <dbReference type="EMBL" id="KAF7811311.1"/>
    </source>
</evidence>
<dbReference type="AlphaFoldDB" id="A0A834WA55"/>
<evidence type="ECO:0000256" key="4">
    <source>
        <dbReference type="ARBA" id="ARBA00023329"/>
    </source>
</evidence>
<keyword evidence="8" id="KW-1185">Reference proteome</keyword>
<dbReference type="SUPFAM" id="SSF48464">
    <property type="entry name" value="ENTH/VHS domain"/>
    <property type="match status" value="1"/>
</dbReference>
<dbReference type="PROSITE" id="PS50942">
    <property type="entry name" value="ENTH"/>
    <property type="match status" value="1"/>
</dbReference>
<dbReference type="SMART" id="SM00273">
    <property type="entry name" value="ENTH"/>
    <property type="match status" value="1"/>
</dbReference>
<reference evidence="7" key="1">
    <citation type="submission" date="2020-09" db="EMBL/GenBank/DDBJ databases">
        <title>Genome-Enabled Discovery of Anthraquinone Biosynthesis in Senna tora.</title>
        <authorList>
            <person name="Kang S.-H."/>
            <person name="Pandey R.P."/>
            <person name="Lee C.-M."/>
            <person name="Sim J.-S."/>
            <person name="Jeong J.-T."/>
            <person name="Choi B.-S."/>
            <person name="Jung M."/>
            <person name="Ginzburg D."/>
            <person name="Zhao K."/>
            <person name="Won S.Y."/>
            <person name="Oh T.-J."/>
            <person name="Yu Y."/>
            <person name="Kim N.-H."/>
            <person name="Lee O.R."/>
            <person name="Lee T.-H."/>
            <person name="Bashyal P."/>
            <person name="Kim T.-S."/>
            <person name="Lee W.-H."/>
            <person name="Kawkins C."/>
            <person name="Kim C.-K."/>
            <person name="Kim J.S."/>
            <person name="Ahn B.O."/>
            <person name="Rhee S.Y."/>
            <person name="Sohng J.K."/>
        </authorList>
    </citation>
    <scope>NUCLEOTIDE SEQUENCE</scope>
    <source>
        <tissue evidence="7">Leaf</tissue>
    </source>
</reference>
<dbReference type="CDD" id="cd03571">
    <property type="entry name" value="ENTH"/>
    <property type="match status" value="1"/>
</dbReference>
<dbReference type="Proteomes" id="UP000634136">
    <property type="component" value="Unassembled WGS sequence"/>
</dbReference>
<dbReference type="InterPro" id="IPR008942">
    <property type="entry name" value="ENTH_VHS"/>
</dbReference>
<dbReference type="InterPro" id="IPR013809">
    <property type="entry name" value="ENTH"/>
</dbReference>
<dbReference type="GO" id="GO:0005886">
    <property type="term" value="C:plasma membrane"/>
    <property type="evidence" value="ECO:0007669"/>
    <property type="project" value="TreeGrafter"/>
</dbReference>
<accession>A0A834WA55</accession>
<dbReference type="GO" id="GO:0005794">
    <property type="term" value="C:Golgi apparatus"/>
    <property type="evidence" value="ECO:0007669"/>
    <property type="project" value="UniProtKB-SubCell"/>
</dbReference>
<dbReference type="GO" id="GO:0030276">
    <property type="term" value="F:clathrin binding"/>
    <property type="evidence" value="ECO:0007669"/>
    <property type="project" value="TreeGrafter"/>
</dbReference>
<organism evidence="7 8">
    <name type="scientific">Senna tora</name>
    <dbReference type="NCBI Taxonomy" id="362788"/>
    <lineage>
        <taxon>Eukaryota</taxon>
        <taxon>Viridiplantae</taxon>
        <taxon>Streptophyta</taxon>
        <taxon>Embryophyta</taxon>
        <taxon>Tracheophyta</taxon>
        <taxon>Spermatophyta</taxon>
        <taxon>Magnoliopsida</taxon>
        <taxon>eudicotyledons</taxon>
        <taxon>Gunneridae</taxon>
        <taxon>Pentapetalae</taxon>
        <taxon>rosids</taxon>
        <taxon>fabids</taxon>
        <taxon>Fabales</taxon>
        <taxon>Fabaceae</taxon>
        <taxon>Caesalpinioideae</taxon>
        <taxon>Cassia clade</taxon>
        <taxon>Senna</taxon>
    </lineage>
</organism>
<evidence type="ECO:0000313" key="8">
    <source>
        <dbReference type="Proteomes" id="UP000634136"/>
    </source>
</evidence>
<evidence type="ECO:0000259" key="6">
    <source>
        <dbReference type="PROSITE" id="PS50942"/>
    </source>
</evidence>
<comment type="subcellular location">
    <subcellularLocation>
        <location evidence="1">Cytoplasmic vesicle</location>
        <location evidence="1">Clathrin-coated vesicle</location>
    </subcellularLocation>
    <subcellularLocation>
        <location evidence="2">Golgi apparatus</location>
    </subcellularLocation>
</comment>
<feature type="domain" description="ENTH" evidence="6">
    <location>
        <begin position="26"/>
        <end position="159"/>
    </location>
</feature>
<keyword evidence="5" id="KW-0175">Coiled coil</keyword>
<dbReference type="Pfam" id="PF01417">
    <property type="entry name" value="ENTH"/>
    <property type="match status" value="1"/>
</dbReference>
<dbReference type="OrthoDB" id="4033880at2759"/>
<dbReference type="EMBL" id="JAAIUW010000010">
    <property type="protein sequence ID" value="KAF7811311.1"/>
    <property type="molecule type" value="Genomic_DNA"/>
</dbReference>